<proteinExistence type="predicted"/>
<organism evidence="2 3">
    <name type="scientific">Giesbergeria sinuosa</name>
    <dbReference type="NCBI Taxonomy" id="80883"/>
    <lineage>
        <taxon>Bacteria</taxon>
        <taxon>Pseudomonadati</taxon>
        <taxon>Pseudomonadota</taxon>
        <taxon>Betaproteobacteria</taxon>
        <taxon>Burkholderiales</taxon>
        <taxon>Comamonadaceae</taxon>
        <taxon>Giesbergeria</taxon>
    </lineage>
</organism>
<dbReference type="RefSeq" id="WP_382434626.1">
    <property type="nucleotide sequence ID" value="NZ_JBHSHJ010000016.1"/>
</dbReference>
<keyword evidence="3" id="KW-1185">Reference proteome</keyword>
<feature type="compositionally biased region" description="Basic and acidic residues" evidence="1">
    <location>
        <begin position="410"/>
        <end position="422"/>
    </location>
</feature>
<name>A0ABV9QGZ7_9BURK</name>
<sequence length="448" mass="47626">MTHDIERIQALGALADQHVLPRHMPKPPAQLPAAPEVPEYAQTFAPLEPSEWEAVPTPQATPTTPAVQRNANDGVVLRCGADMESVPVVWLWKYWLAIGKLHILAGAPGQGKTTIAMAAAATVTIGGKWPDGSRCEAGNVLIWSGEDDPADTLLPRLLAAGADKSRCYFIEATRRDGDVVPFDPARDLPQLQAAIEQIGGIKLLIVDPVVSAVTGDSHKNTEVRRALQPLVDMGAACGCAVLGITHFAKGGQGTDPAQRVVGSVAFTAVARVVLVAAKVKGKDGEDARILARGKSNIGPDDGGFEYHLEQAEPIPGIQASRIAWGKAVEGSARELLTDPEDQTANEAMNVAGFLRGLLSDGPLSAKAIYKDADGAGYSRDQIKRASLKLGIEKTKEGMGGGWLWRLPSHPQREHEGSEERTFRNTLPSHSSALPSANSGGDEWMEITV</sequence>
<dbReference type="Gene3D" id="3.40.50.300">
    <property type="entry name" value="P-loop containing nucleotide triphosphate hydrolases"/>
    <property type="match status" value="1"/>
</dbReference>
<gene>
    <name evidence="2" type="ORF">ACFO6X_15045</name>
</gene>
<protein>
    <submittedName>
        <fullName evidence="2">AAA family ATPase</fullName>
    </submittedName>
</protein>
<comment type="caution">
    <text evidence="2">The sequence shown here is derived from an EMBL/GenBank/DDBJ whole genome shotgun (WGS) entry which is preliminary data.</text>
</comment>
<evidence type="ECO:0000313" key="2">
    <source>
        <dbReference type="EMBL" id="MFC4790298.1"/>
    </source>
</evidence>
<evidence type="ECO:0000256" key="1">
    <source>
        <dbReference type="SAM" id="MobiDB-lite"/>
    </source>
</evidence>
<evidence type="ECO:0000313" key="3">
    <source>
        <dbReference type="Proteomes" id="UP001596001"/>
    </source>
</evidence>
<feature type="compositionally biased region" description="Polar residues" evidence="1">
    <location>
        <begin position="423"/>
        <end position="438"/>
    </location>
</feature>
<accession>A0ABV9QGZ7</accession>
<dbReference type="Pfam" id="PF13481">
    <property type="entry name" value="AAA_25"/>
    <property type="match status" value="1"/>
</dbReference>
<dbReference type="EMBL" id="JBHSHJ010000016">
    <property type="protein sequence ID" value="MFC4790298.1"/>
    <property type="molecule type" value="Genomic_DNA"/>
</dbReference>
<dbReference type="SUPFAM" id="SSF52540">
    <property type="entry name" value="P-loop containing nucleoside triphosphate hydrolases"/>
    <property type="match status" value="1"/>
</dbReference>
<feature type="region of interest" description="Disordered" evidence="1">
    <location>
        <begin position="402"/>
        <end position="448"/>
    </location>
</feature>
<dbReference type="Proteomes" id="UP001596001">
    <property type="component" value="Unassembled WGS sequence"/>
</dbReference>
<reference evidence="3" key="1">
    <citation type="journal article" date="2019" name="Int. J. Syst. Evol. Microbiol.">
        <title>The Global Catalogue of Microorganisms (GCM) 10K type strain sequencing project: providing services to taxonomists for standard genome sequencing and annotation.</title>
        <authorList>
            <consortium name="The Broad Institute Genomics Platform"/>
            <consortium name="The Broad Institute Genome Sequencing Center for Infectious Disease"/>
            <person name="Wu L."/>
            <person name="Ma J."/>
        </authorList>
    </citation>
    <scope>NUCLEOTIDE SEQUENCE [LARGE SCALE GENOMIC DNA]</scope>
    <source>
        <strain evidence="3">CCUG 49452</strain>
    </source>
</reference>
<dbReference type="InterPro" id="IPR027417">
    <property type="entry name" value="P-loop_NTPase"/>
</dbReference>